<dbReference type="GO" id="GO:0006508">
    <property type="term" value="P:proteolysis"/>
    <property type="evidence" value="ECO:0007669"/>
    <property type="project" value="InterPro"/>
</dbReference>
<dbReference type="InterPro" id="IPR043504">
    <property type="entry name" value="Peptidase_S1_PA_chymotrypsin"/>
</dbReference>
<dbReference type="AlphaFoldDB" id="A0A7J7FCU7"/>
<feature type="region of interest" description="Disordered" evidence="1">
    <location>
        <begin position="230"/>
        <end position="286"/>
    </location>
</feature>
<organism evidence="3 4">
    <name type="scientific">Diceros bicornis minor</name>
    <name type="common">South-central black rhinoceros</name>
    <dbReference type="NCBI Taxonomy" id="77932"/>
    <lineage>
        <taxon>Eukaryota</taxon>
        <taxon>Metazoa</taxon>
        <taxon>Chordata</taxon>
        <taxon>Craniata</taxon>
        <taxon>Vertebrata</taxon>
        <taxon>Euteleostomi</taxon>
        <taxon>Mammalia</taxon>
        <taxon>Eutheria</taxon>
        <taxon>Laurasiatheria</taxon>
        <taxon>Perissodactyla</taxon>
        <taxon>Rhinocerotidae</taxon>
        <taxon>Diceros</taxon>
    </lineage>
</organism>
<evidence type="ECO:0000313" key="4">
    <source>
        <dbReference type="Proteomes" id="UP000551758"/>
    </source>
</evidence>
<reference evidence="3 4" key="1">
    <citation type="journal article" date="2020" name="Mol. Biol. Evol.">
        <title>Interspecific Gene Flow and the Evolution of Specialization in Black and White Rhinoceros.</title>
        <authorList>
            <person name="Moodley Y."/>
            <person name="Westbury M.V."/>
            <person name="Russo I.M."/>
            <person name="Gopalakrishnan S."/>
            <person name="Rakotoarivelo A."/>
            <person name="Olsen R.A."/>
            <person name="Prost S."/>
            <person name="Tunstall T."/>
            <person name="Ryder O.A."/>
            <person name="Dalen L."/>
            <person name="Bruford M.W."/>
        </authorList>
    </citation>
    <scope>NUCLEOTIDE SEQUENCE [LARGE SCALE GENOMIC DNA]</scope>
    <source>
        <strain evidence="3">SBR-YM</strain>
        <tissue evidence="3">Skin</tissue>
    </source>
</reference>
<keyword evidence="4" id="KW-1185">Reference proteome</keyword>
<dbReference type="GO" id="GO:0004252">
    <property type="term" value="F:serine-type endopeptidase activity"/>
    <property type="evidence" value="ECO:0007669"/>
    <property type="project" value="InterPro"/>
</dbReference>
<sequence length="403" mass="43951">MGTPVLAGPIFPTAQNPTSSTPTYPHPEADWDHSFKLPGLLVGTYHVSGSSTERPNTTWHLELMFWMLQSSSSPGRSGDTREDQTQMTSGLSLLIPNINPVCQHVRLKQELRTRPALLMSDGDLSLGITRQARIAAQEHAGPLLGGCWLEQSPLSTTRAPLRPAFLCPVPHSSLWLHANSRQVESSFRENPRGHEANPHSCPCLAFLRIQTPETKKAVGVPFSSLLGKERSSAWPHPLSTPHREPSSRGCRPGPPSDTEELFRGQGSFGETGGQVSARGLLKKGADQRWHRKEAEVMLQSPECTGHKFTVLPRDSQALSMTEHPESAPETAIQARLPRSRGLGDVQPQGPIPEDSGGPFLCNNMSQGIVSFGKNNGKHPRVFTRVSSSLPLIKSIMLQVQGPD</sequence>
<dbReference type="EMBL" id="JACDTQ010000812">
    <property type="protein sequence ID" value="KAF5925781.1"/>
    <property type="molecule type" value="Genomic_DNA"/>
</dbReference>
<feature type="region of interest" description="Disordered" evidence="1">
    <location>
        <begin position="1"/>
        <end position="29"/>
    </location>
</feature>
<evidence type="ECO:0000313" key="3">
    <source>
        <dbReference type="EMBL" id="KAF5925781.1"/>
    </source>
</evidence>
<evidence type="ECO:0000259" key="2">
    <source>
        <dbReference type="Pfam" id="PF00089"/>
    </source>
</evidence>
<gene>
    <name evidence="3" type="ORF">HPG69_002231</name>
</gene>
<dbReference type="InterPro" id="IPR001254">
    <property type="entry name" value="Trypsin_dom"/>
</dbReference>
<dbReference type="SUPFAM" id="SSF50494">
    <property type="entry name" value="Trypsin-like serine proteases"/>
    <property type="match status" value="1"/>
</dbReference>
<name>A0A7J7FCU7_DICBM</name>
<evidence type="ECO:0000256" key="1">
    <source>
        <dbReference type="SAM" id="MobiDB-lite"/>
    </source>
</evidence>
<feature type="compositionally biased region" description="Polar residues" evidence="1">
    <location>
        <begin position="13"/>
        <end position="23"/>
    </location>
</feature>
<feature type="domain" description="Peptidase S1" evidence="2">
    <location>
        <begin position="354"/>
        <end position="392"/>
    </location>
</feature>
<dbReference type="Proteomes" id="UP000551758">
    <property type="component" value="Unassembled WGS sequence"/>
</dbReference>
<dbReference type="InterPro" id="IPR009003">
    <property type="entry name" value="Peptidase_S1_PA"/>
</dbReference>
<protein>
    <recommendedName>
        <fullName evidence="2">Peptidase S1 domain-containing protein</fullName>
    </recommendedName>
</protein>
<proteinExistence type="predicted"/>
<accession>A0A7J7FCU7</accession>
<comment type="caution">
    <text evidence="3">The sequence shown here is derived from an EMBL/GenBank/DDBJ whole genome shotgun (WGS) entry which is preliminary data.</text>
</comment>
<dbReference type="Gene3D" id="2.40.10.10">
    <property type="entry name" value="Trypsin-like serine proteases"/>
    <property type="match status" value="1"/>
</dbReference>
<dbReference type="Pfam" id="PF00089">
    <property type="entry name" value="Trypsin"/>
    <property type="match status" value="1"/>
</dbReference>